<dbReference type="InterPro" id="IPR038763">
    <property type="entry name" value="DHH_sf"/>
</dbReference>
<keyword evidence="10" id="KW-1185">Reference proteome</keyword>
<keyword evidence="3" id="KW-0540">Nuclease</keyword>
<comment type="similarity">
    <text evidence="1">Belongs to the RecJ family.</text>
</comment>
<keyword evidence="4" id="KW-0378">Hydrolase</keyword>
<reference evidence="9 10" key="1">
    <citation type="submission" date="2021-03" db="EMBL/GenBank/DDBJ databases">
        <title>Succinivibrio sp. nov. isolated from feces of cow.</title>
        <authorList>
            <person name="Choi J.-Y."/>
        </authorList>
    </citation>
    <scope>NUCLEOTIDE SEQUENCE [LARGE SCALE GENOMIC DNA]</scope>
    <source>
        <strain evidence="9 10">AGMB01872</strain>
    </source>
</reference>
<evidence type="ECO:0000256" key="4">
    <source>
        <dbReference type="ARBA" id="ARBA00022801"/>
    </source>
</evidence>
<feature type="domain" description="DDH" evidence="6">
    <location>
        <begin position="71"/>
        <end position="203"/>
    </location>
</feature>
<keyword evidence="5 9" id="KW-0269">Exonuclease</keyword>
<comment type="caution">
    <text evidence="9">The sequence shown here is derived from an EMBL/GenBank/DDBJ whole genome shotgun (WGS) entry which is preliminary data.</text>
</comment>
<sequence>MKIIRREYVDDSQLEELISDPILRQILARRGLKTESDVNCSLSDIHHYKDLLDIDKASSIIAASIENGEGILVAGDYDVDGITGTALGVRGLYDLGAKKVSYFVPSRYEGGYGISKTAVDAALEDGIKLIVTVDNGVSCKESIEYAKSRGLKVVITDHHEVPENLPLADAIVDPKRKGDTFPSKNLCGAGVLFYVLVATRAILRDKGFYNSVGYIPRIGRFLDLVSLGTIGDVMVLDSNNRKLVKYGFNRIKNGECLVGIKALASSCKVNLEGINATSIAFDLCPRLNAPGRIKLEKNPAVSLMLTDDEQEAMAIARELDMCNKRRGDYERVFLKEATEDAQSQKGNCAIVLYRPNWLVGLGGLIASRIKEMFSVPTFVFSGDGEELLGSARSVPGFSMVKILKAMDEKCPNLLSRYGGHAMAAGASIKKDSLETFRQMFNEIAKECLGNPTEDEILSDGELPSNYQNLAFARDLEAFGPWGNGFEEPCFDGKFTVESVSLVVSRHLRFVLRGEDGSTMRAIKLRATANEKQITENTQVRVVYNVGVSHYMRSERLEIRILNIEPV</sequence>
<dbReference type="NCBIfam" id="TIGR00644">
    <property type="entry name" value="recJ"/>
    <property type="match status" value="1"/>
</dbReference>
<evidence type="ECO:0000259" key="6">
    <source>
        <dbReference type="Pfam" id="PF01368"/>
    </source>
</evidence>
<organism evidence="9 10">
    <name type="scientific">Succinivibrio faecicola</name>
    <dbReference type="NCBI Taxonomy" id="2820300"/>
    <lineage>
        <taxon>Bacteria</taxon>
        <taxon>Pseudomonadati</taxon>
        <taxon>Pseudomonadota</taxon>
        <taxon>Gammaproteobacteria</taxon>
        <taxon>Aeromonadales</taxon>
        <taxon>Succinivibrionaceae</taxon>
        <taxon>Succinivibrio</taxon>
    </lineage>
</organism>
<dbReference type="Gene3D" id="3.90.1640.30">
    <property type="match status" value="1"/>
</dbReference>
<dbReference type="InterPro" id="IPR004610">
    <property type="entry name" value="RecJ"/>
</dbReference>
<gene>
    <name evidence="9" type="primary">recJ</name>
    <name evidence="9" type="ORF">J5V48_08650</name>
</gene>
<dbReference type="PANTHER" id="PTHR30255">
    <property type="entry name" value="SINGLE-STRANDED-DNA-SPECIFIC EXONUCLEASE RECJ"/>
    <property type="match status" value="1"/>
</dbReference>
<evidence type="ECO:0000259" key="7">
    <source>
        <dbReference type="Pfam" id="PF02272"/>
    </source>
</evidence>
<evidence type="ECO:0000256" key="3">
    <source>
        <dbReference type="ARBA" id="ARBA00022722"/>
    </source>
</evidence>
<dbReference type="PANTHER" id="PTHR30255:SF2">
    <property type="entry name" value="SINGLE-STRANDED-DNA-SPECIFIC EXONUCLEASE RECJ"/>
    <property type="match status" value="1"/>
</dbReference>
<accession>A0ABS7DIQ0</accession>
<proteinExistence type="inferred from homology"/>
<dbReference type="RefSeq" id="WP_219938186.1">
    <property type="nucleotide sequence ID" value="NZ_JAGFNY010000038.1"/>
</dbReference>
<dbReference type="GO" id="GO:0004527">
    <property type="term" value="F:exonuclease activity"/>
    <property type="evidence" value="ECO:0007669"/>
    <property type="project" value="UniProtKB-KW"/>
</dbReference>
<dbReference type="Gene3D" id="3.10.310.30">
    <property type="match status" value="1"/>
</dbReference>
<dbReference type="InterPro" id="IPR041122">
    <property type="entry name" value="RecJ_OB"/>
</dbReference>
<evidence type="ECO:0000256" key="5">
    <source>
        <dbReference type="ARBA" id="ARBA00022839"/>
    </source>
</evidence>
<dbReference type="Pfam" id="PF01368">
    <property type="entry name" value="DHH"/>
    <property type="match status" value="1"/>
</dbReference>
<evidence type="ECO:0000259" key="8">
    <source>
        <dbReference type="Pfam" id="PF17768"/>
    </source>
</evidence>
<evidence type="ECO:0000256" key="1">
    <source>
        <dbReference type="ARBA" id="ARBA00005915"/>
    </source>
</evidence>
<protein>
    <recommendedName>
        <fullName evidence="2">Single-stranded-DNA-specific exonuclease RecJ</fullName>
    </recommendedName>
</protein>
<name>A0ABS7DIQ0_9GAMM</name>
<dbReference type="InterPro" id="IPR051673">
    <property type="entry name" value="SSDNA_exonuclease_RecJ"/>
</dbReference>
<evidence type="ECO:0000256" key="2">
    <source>
        <dbReference type="ARBA" id="ARBA00019841"/>
    </source>
</evidence>
<dbReference type="EMBL" id="JAGFNY010000038">
    <property type="protein sequence ID" value="MBW7570962.1"/>
    <property type="molecule type" value="Genomic_DNA"/>
</dbReference>
<dbReference type="Pfam" id="PF17768">
    <property type="entry name" value="RecJ_OB"/>
    <property type="match status" value="1"/>
</dbReference>
<dbReference type="InterPro" id="IPR001667">
    <property type="entry name" value="DDH_dom"/>
</dbReference>
<dbReference type="InterPro" id="IPR003156">
    <property type="entry name" value="DHHA1_dom"/>
</dbReference>
<evidence type="ECO:0000313" key="10">
    <source>
        <dbReference type="Proteomes" id="UP000731465"/>
    </source>
</evidence>
<feature type="domain" description="RecJ OB" evidence="8">
    <location>
        <begin position="459"/>
        <end position="560"/>
    </location>
</feature>
<dbReference type="SUPFAM" id="SSF64182">
    <property type="entry name" value="DHH phosphoesterases"/>
    <property type="match status" value="1"/>
</dbReference>
<dbReference type="Pfam" id="PF02272">
    <property type="entry name" value="DHHA1"/>
    <property type="match status" value="1"/>
</dbReference>
<evidence type="ECO:0000313" key="9">
    <source>
        <dbReference type="EMBL" id="MBW7570962.1"/>
    </source>
</evidence>
<dbReference type="Proteomes" id="UP000731465">
    <property type="component" value="Unassembled WGS sequence"/>
</dbReference>
<feature type="domain" description="DHHA1" evidence="7">
    <location>
        <begin position="350"/>
        <end position="446"/>
    </location>
</feature>